<comment type="caution">
    <text evidence="1">The sequence shown here is derived from an EMBL/GenBank/DDBJ whole genome shotgun (WGS) entry which is preliminary data.</text>
</comment>
<keyword evidence="2" id="KW-1185">Reference proteome</keyword>
<sequence length="309" mass="34406">MEIASAKWLSDLGTEDSTFFQQEQMNPLDNQLTGVNFLQITHSNHGFYAEAPSRHAVVERSAKQTNGLNSCTADHITSNASPSLVSSQIISFGNSTSSPPISQLVSGTEFAMIPKNEPRTSLHAQEHLVAERKRREKLSQRLIALSALVPGLKKTDKASVLGDAVKYLKQLQERVKKLEEQAVNKTMESKVVVKKSHIFIEGEESSLSDEKSYRQSNQYLPEIEARVSDRDVLVRIHCEKNDDCIANILTEIEKHNLTVAKSNVLQFGNSTLHITVVAQMDVEFSMTVKDLVKNLRLALLHPSATKKLC</sequence>
<evidence type="ECO:0000313" key="1">
    <source>
        <dbReference type="EMBL" id="KAJ0040199.1"/>
    </source>
</evidence>
<dbReference type="EMBL" id="CM047740">
    <property type="protein sequence ID" value="KAJ0040199.1"/>
    <property type="molecule type" value="Genomic_DNA"/>
</dbReference>
<proteinExistence type="predicted"/>
<name>A0ACC0YRZ5_9ROSI</name>
<gene>
    <name evidence="1" type="ORF">Pint_27804</name>
</gene>
<evidence type="ECO:0000313" key="2">
    <source>
        <dbReference type="Proteomes" id="UP001163603"/>
    </source>
</evidence>
<protein>
    <submittedName>
        <fullName evidence="1">Uncharacterized protein</fullName>
    </submittedName>
</protein>
<dbReference type="Proteomes" id="UP001163603">
    <property type="component" value="Chromosome 5"/>
</dbReference>
<organism evidence="1 2">
    <name type="scientific">Pistacia integerrima</name>
    <dbReference type="NCBI Taxonomy" id="434235"/>
    <lineage>
        <taxon>Eukaryota</taxon>
        <taxon>Viridiplantae</taxon>
        <taxon>Streptophyta</taxon>
        <taxon>Embryophyta</taxon>
        <taxon>Tracheophyta</taxon>
        <taxon>Spermatophyta</taxon>
        <taxon>Magnoliopsida</taxon>
        <taxon>eudicotyledons</taxon>
        <taxon>Gunneridae</taxon>
        <taxon>Pentapetalae</taxon>
        <taxon>rosids</taxon>
        <taxon>malvids</taxon>
        <taxon>Sapindales</taxon>
        <taxon>Anacardiaceae</taxon>
        <taxon>Pistacia</taxon>
    </lineage>
</organism>
<accession>A0ACC0YRZ5</accession>
<reference evidence="2" key="1">
    <citation type="journal article" date="2023" name="G3 (Bethesda)">
        <title>Genome assembly and association tests identify interacting loci associated with vigor, precocity, and sex in interspecific pistachio rootstocks.</title>
        <authorList>
            <person name="Palmer W."/>
            <person name="Jacygrad E."/>
            <person name="Sagayaradj S."/>
            <person name="Cavanaugh K."/>
            <person name="Han R."/>
            <person name="Bertier L."/>
            <person name="Beede B."/>
            <person name="Kafkas S."/>
            <person name="Golino D."/>
            <person name="Preece J."/>
            <person name="Michelmore R."/>
        </authorList>
    </citation>
    <scope>NUCLEOTIDE SEQUENCE [LARGE SCALE GENOMIC DNA]</scope>
</reference>